<dbReference type="HOGENOM" id="CLU_3259779_0_0_0"/>
<gene>
    <name evidence="1" type="ordered locus">wcw_1436</name>
</gene>
<keyword evidence="2" id="KW-1185">Reference proteome</keyword>
<dbReference type="KEGG" id="wch:wcw_1436"/>
<organism evidence="1 2">
    <name type="scientific">Waddlia chondrophila (strain ATCC VR-1470 / WSU 86-1044)</name>
    <dbReference type="NCBI Taxonomy" id="716544"/>
    <lineage>
        <taxon>Bacteria</taxon>
        <taxon>Pseudomonadati</taxon>
        <taxon>Chlamydiota</taxon>
        <taxon>Chlamydiia</taxon>
        <taxon>Parachlamydiales</taxon>
        <taxon>Waddliaceae</taxon>
        <taxon>Waddlia</taxon>
    </lineage>
</organism>
<dbReference type="EMBL" id="CP001928">
    <property type="protein sequence ID" value="ADI38785.1"/>
    <property type="molecule type" value="Genomic_DNA"/>
</dbReference>
<evidence type="ECO:0000313" key="2">
    <source>
        <dbReference type="Proteomes" id="UP000001505"/>
    </source>
</evidence>
<dbReference type="Proteomes" id="UP000001505">
    <property type="component" value="Chromosome"/>
</dbReference>
<reference evidence="1 2" key="1">
    <citation type="journal article" date="2010" name="PLoS ONE">
        <title>The Waddlia genome: a window into chlamydial biology.</title>
        <authorList>
            <person name="Bertelli C."/>
            <person name="Collyn F."/>
            <person name="Croxatto A."/>
            <person name="Ruckert C."/>
            <person name="Polkinghorne A."/>
            <person name="Kebbi-Beghdadi C."/>
            <person name="Goesmann A."/>
            <person name="Vaughan L."/>
            <person name="Greub G."/>
        </authorList>
    </citation>
    <scope>NUCLEOTIDE SEQUENCE [LARGE SCALE GENOMIC DNA]</scope>
    <source>
        <strain evidence="2">ATCC VR-1470 / WSU 86-1044</strain>
    </source>
</reference>
<sequence length="42" mass="5008">MQHLFHEKIFFWILSEKNLLQFSLSIFCKHPPIKLGAASEYD</sequence>
<dbReference type="STRING" id="716544.wcw_1436"/>
<proteinExistence type="predicted"/>
<protein>
    <submittedName>
        <fullName evidence="1">Uncharacterized protein</fullName>
    </submittedName>
</protein>
<accession>D6YRU0</accession>
<name>D6YRU0_WADCW</name>
<dbReference type="AlphaFoldDB" id="D6YRU0"/>
<evidence type="ECO:0000313" key="1">
    <source>
        <dbReference type="EMBL" id="ADI38785.1"/>
    </source>
</evidence>